<evidence type="ECO:0000259" key="1">
    <source>
        <dbReference type="PROSITE" id="PS50011"/>
    </source>
</evidence>
<dbReference type="InterPro" id="IPR059179">
    <property type="entry name" value="MLKL-like_MCAfunc"/>
</dbReference>
<dbReference type="Pfam" id="PF07714">
    <property type="entry name" value="PK_Tyr_Ser-Thr"/>
    <property type="match status" value="1"/>
</dbReference>
<dbReference type="InterPro" id="IPR011009">
    <property type="entry name" value="Kinase-like_dom_sf"/>
</dbReference>
<name>A0ABR3EYL7_9AGAR</name>
<dbReference type="PROSITE" id="PS50011">
    <property type="entry name" value="PROTEIN_KINASE_DOM"/>
    <property type="match status" value="1"/>
</dbReference>
<dbReference type="InterPro" id="IPR036537">
    <property type="entry name" value="Adaptor_Cbl_N_dom_sf"/>
</dbReference>
<evidence type="ECO:0000313" key="2">
    <source>
        <dbReference type="EMBL" id="KAL0567879.1"/>
    </source>
</evidence>
<dbReference type="InterPro" id="IPR000719">
    <property type="entry name" value="Prot_kinase_dom"/>
</dbReference>
<dbReference type="InterPro" id="IPR001245">
    <property type="entry name" value="Ser-Thr/Tyr_kinase_cat_dom"/>
</dbReference>
<dbReference type="InterPro" id="IPR008266">
    <property type="entry name" value="Tyr_kinase_AS"/>
</dbReference>
<dbReference type="SUPFAM" id="SSF56112">
    <property type="entry name" value="Protein kinase-like (PK-like)"/>
    <property type="match status" value="1"/>
</dbReference>
<gene>
    <name evidence="2" type="ORF">V5O48_014113</name>
</gene>
<organism evidence="2 3">
    <name type="scientific">Marasmius crinis-equi</name>
    <dbReference type="NCBI Taxonomy" id="585013"/>
    <lineage>
        <taxon>Eukaryota</taxon>
        <taxon>Fungi</taxon>
        <taxon>Dikarya</taxon>
        <taxon>Basidiomycota</taxon>
        <taxon>Agaricomycotina</taxon>
        <taxon>Agaricomycetes</taxon>
        <taxon>Agaricomycetidae</taxon>
        <taxon>Agaricales</taxon>
        <taxon>Marasmiineae</taxon>
        <taxon>Marasmiaceae</taxon>
        <taxon>Marasmius</taxon>
    </lineage>
</organism>
<dbReference type="PANTHER" id="PTHR44329">
    <property type="entry name" value="SERINE/THREONINE-PROTEIN KINASE TNNI3K-RELATED"/>
    <property type="match status" value="1"/>
</dbReference>
<dbReference type="EMBL" id="JBAHYK010001471">
    <property type="protein sequence ID" value="KAL0567879.1"/>
    <property type="molecule type" value="Genomic_DNA"/>
</dbReference>
<proteinExistence type="predicted"/>
<dbReference type="Proteomes" id="UP001465976">
    <property type="component" value="Unassembled WGS sequence"/>
</dbReference>
<dbReference type="InterPro" id="IPR051681">
    <property type="entry name" value="Ser/Thr_Kinases-Pseudokinases"/>
</dbReference>
<accession>A0ABR3EYL7</accession>
<comment type="caution">
    <text evidence="2">The sequence shown here is derived from an EMBL/GenBank/DDBJ whole genome shotgun (WGS) entry which is preliminary data.</text>
</comment>
<dbReference type="Gene3D" id="1.10.510.10">
    <property type="entry name" value="Transferase(Phosphotransferase) domain 1"/>
    <property type="match status" value="1"/>
</dbReference>
<keyword evidence="3" id="KW-1185">Reference proteome</keyword>
<dbReference type="CDD" id="cd21037">
    <property type="entry name" value="MLKL_NTD"/>
    <property type="match status" value="1"/>
</dbReference>
<protein>
    <recommendedName>
        <fullName evidence="1">Protein kinase domain-containing protein</fullName>
    </recommendedName>
</protein>
<dbReference type="Gene3D" id="1.20.930.20">
    <property type="entry name" value="Adaptor protein Cbl, N-terminal domain"/>
    <property type="match status" value="1"/>
</dbReference>
<evidence type="ECO:0000313" key="3">
    <source>
        <dbReference type="Proteomes" id="UP001465976"/>
    </source>
</evidence>
<sequence length="517" mass="58166">MAPGPGGKDPWLAFAKSVVLLTGSCAPIPGLQSATQALVALVTLCEQVVVNRNETRQLCIRCHDLLEAVLKYKPSSSHMLETAYDDVGGCITKVWQRVATWAQLSWGRSLVRLKKIQEDIEHSKVAIQDCFNKFQLAAAADNNQWQSEFADAARGDHEEVIAYLSEIQHGQEIANEIMRVYGEQMMQGQEGISKDVKQVMVMMQSFLGKLNNVDEQKQHSGLSRNLYEIQITAKVLLPNLHLVSGEITDIDERAIAGTSAMDILRGRYLRSQVVAIKVVRAVEGDEHTRRRFDREVDIWQKIHDIDKGQYILPFYGWSLAEDMRPYMVSPWQENGTALAYVKKNDARVDYRKMILDIARGIHVLHCLMDPPVLHGDIRAANILIDAKGDPLIADFGLSKLVEDMTNTPFTQSNGVANLYRWFAPEVYTGVVSLSSDVYSFAMTILELLTHSVPFAEFRHPPEVVVVVTNGRNPKRPNNARVVERGLDDDLWRLLVECWSRLPGARPGIVEVLERLGR</sequence>
<dbReference type="PROSITE" id="PS00109">
    <property type="entry name" value="PROTEIN_KINASE_TYR"/>
    <property type="match status" value="1"/>
</dbReference>
<reference evidence="2 3" key="1">
    <citation type="submission" date="2024-02" db="EMBL/GenBank/DDBJ databases">
        <title>A draft genome for the cacao thread blight pathogen Marasmius crinis-equi.</title>
        <authorList>
            <person name="Cohen S.P."/>
            <person name="Baruah I.K."/>
            <person name="Amoako-Attah I."/>
            <person name="Bukari Y."/>
            <person name="Meinhardt L.W."/>
            <person name="Bailey B.A."/>
        </authorList>
    </citation>
    <scope>NUCLEOTIDE SEQUENCE [LARGE SCALE GENOMIC DNA]</scope>
    <source>
        <strain evidence="2 3">GH-76</strain>
    </source>
</reference>
<feature type="domain" description="Protein kinase" evidence="1">
    <location>
        <begin position="250"/>
        <end position="517"/>
    </location>
</feature>